<proteinExistence type="predicted"/>
<dbReference type="PANTHER" id="PTHR33184">
    <property type="entry name" value="PROTEIN TAPETUM DETERMINANT 1-LIKE-RELATED"/>
    <property type="match status" value="1"/>
</dbReference>
<dbReference type="PANTHER" id="PTHR33184:SF32">
    <property type="entry name" value="EXPRESSED PROTEIN"/>
    <property type="match status" value="1"/>
</dbReference>
<evidence type="ECO:0000256" key="1">
    <source>
        <dbReference type="ARBA" id="ARBA00022729"/>
    </source>
</evidence>
<dbReference type="EMBL" id="CM007389">
    <property type="protein sequence ID" value="ONK58542.1"/>
    <property type="molecule type" value="Genomic_DNA"/>
</dbReference>
<keyword evidence="1" id="KW-0732">Signal</keyword>
<dbReference type="Pfam" id="PF24068">
    <property type="entry name" value="TPD1_C"/>
    <property type="match status" value="1"/>
</dbReference>
<organism evidence="2 3">
    <name type="scientific">Asparagus officinalis</name>
    <name type="common">Garden asparagus</name>
    <dbReference type="NCBI Taxonomy" id="4686"/>
    <lineage>
        <taxon>Eukaryota</taxon>
        <taxon>Viridiplantae</taxon>
        <taxon>Streptophyta</taxon>
        <taxon>Embryophyta</taxon>
        <taxon>Tracheophyta</taxon>
        <taxon>Spermatophyta</taxon>
        <taxon>Magnoliopsida</taxon>
        <taxon>Liliopsida</taxon>
        <taxon>Asparagales</taxon>
        <taxon>Asparagaceae</taxon>
        <taxon>Asparagoideae</taxon>
        <taxon>Asparagus</taxon>
    </lineage>
</organism>
<dbReference type="OMA" id="FTMSPAS"/>
<sequence>MLTSDKFALYKGAKADKKWYLLDDLKELSSLAINLGLHFLTGDQNLINMALVKGLRCDISSIEIGITNTGTKFRYDSVFEVEVKNNCGCTLINVFLNSEGFASTTNVDPDMFRRDRDGYLVNDGKGIASSHSVKFQYAWDRAFKMTPLAFQAAC</sequence>
<reference evidence="3" key="1">
    <citation type="journal article" date="2017" name="Nat. Commun.">
        <title>The asparagus genome sheds light on the origin and evolution of a young Y chromosome.</title>
        <authorList>
            <person name="Harkess A."/>
            <person name="Zhou J."/>
            <person name="Xu C."/>
            <person name="Bowers J.E."/>
            <person name="Van der Hulst R."/>
            <person name="Ayyampalayam S."/>
            <person name="Mercati F."/>
            <person name="Riccardi P."/>
            <person name="McKain M.R."/>
            <person name="Kakrana A."/>
            <person name="Tang H."/>
            <person name="Ray J."/>
            <person name="Groenendijk J."/>
            <person name="Arikit S."/>
            <person name="Mathioni S.M."/>
            <person name="Nakano M."/>
            <person name="Shan H."/>
            <person name="Telgmann-Rauber A."/>
            <person name="Kanno A."/>
            <person name="Yue Z."/>
            <person name="Chen H."/>
            <person name="Li W."/>
            <person name="Chen Y."/>
            <person name="Xu X."/>
            <person name="Zhang Y."/>
            <person name="Luo S."/>
            <person name="Chen H."/>
            <person name="Gao J."/>
            <person name="Mao Z."/>
            <person name="Pires J.C."/>
            <person name="Luo M."/>
            <person name="Kudrna D."/>
            <person name="Wing R.A."/>
            <person name="Meyers B.C."/>
            <person name="Yi K."/>
            <person name="Kong H."/>
            <person name="Lavrijsen P."/>
            <person name="Sunseri F."/>
            <person name="Falavigna A."/>
            <person name="Ye Y."/>
            <person name="Leebens-Mack J.H."/>
            <person name="Chen G."/>
        </authorList>
    </citation>
    <scope>NUCLEOTIDE SEQUENCE [LARGE SCALE GENOMIC DNA]</scope>
    <source>
        <strain evidence="3">cv. DH0086</strain>
    </source>
</reference>
<accession>A0A5P1E7A3</accession>
<dbReference type="GO" id="GO:0001709">
    <property type="term" value="P:cell fate determination"/>
    <property type="evidence" value="ECO:0007669"/>
    <property type="project" value="TreeGrafter"/>
</dbReference>
<dbReference type="Gramene" id="ONK58542">
    <property type="protein sequence ID" value="ONK58542"/>
    <property type="gene ID" value="A4U43_C09F14140"/>
</dbReference>
<name>A0A5P1E7A3_ASPOF</name>
<keyword evidence="3" id="KW-1185">Reference proteome</keyword>
<gene>
    <name evidence="2" type="ORF">A4U43_C09F14140</name>
</gene>
<dbReference type="AlphaFoldDB" id="A0A5P1E7A3"/>
<evidence type="ECO:0000313" key="2">
    <source>
        <dbReference type="EMBL" id="ONK58542.1"/>
    </source>
</evidence>
<dbReference type="Proteomes" id="UP000243459">
    <property type="component" value="Chromosome 9"/>
</dbReference>
<dbReference type="InterPro" id="IPR040361">
    <property type="entry name" value="TPD1"/>
</dbReference>
<protein>
    <submittedName>
        <fullName evidence="2">Uncharacterized protein</fullName>
    </submittedName>
</protein>
<evidence type="ECO:0000313" key="3">
    <source>
        <dbReference type="Proteomes" id="UP000243459"/>
    </source>
</evidence>